<dbReference type="PANTHER" id="PTHR42879:SF2">
    <property type="entry name" value="3-OXOACYL-[ACYL-CARRIER-PROTEIN] REDUCTASE FABG"/>
    <property type="match status" value="1"/>
</dbReference>
<organism evidence="3 4">
    <name type="scientific">Sinorhizobium fredii (strain HH103)</name>
    <dbReference type="NCBI Taxonomy" id="1117943"/>
    <lineage>
        <taxon>Bacteria</taxon>
        <taxon>Pseudomonadati</taxon>
        <taxon>Pseudomonadota</taxon>
        <taxon>Alphaproteobacteria</taxon>
        <taxon>Hyphomicrobiales</taxon>
        <taxon>Rhizobiaceae</taxon>
        <taxon>Sinorhizobium/Ensifer group</taxon>
        <taxon>Sinorhizobium</taxon>
    </lineage>
</organism>
<evidence type="ECO:0000313" key="4">
    <source>
        <dbReference type="Proteomes" id="UP000007735"/>
    </source>
</evidence>
<dbReference type="SUPFAM" id="SSF51735">
    <property type="entry name" value="NAD(P)-binding Rossmann-fold domains"/>
    <property type="match status" value="1"/>
</dbReference>
<dbReference type="InterPro" id="IPR050259">
    <property type="entry name" value="SDR"/>
</dbReference>
<evidence type="ECO:0000256" key="2">
    <source>
        <dbReference type="ARBA" id="ARBA00023002"/>
    </source>
</evidence>
<gene>
    <name evidence="3" type="primary">bdhA</name>
    <name evidence="3" type="ordered locus">SFHH103_06066</name>
</gene>
<keyword evidence="3" id="KW-0614">Plasmid</keyword>
<dbReference type="Pfam" id="PF13561">
    <property type="entry name" value="adh_short_C2"/>
    <property type="match status" value="1"/>
</dbReference>
<dbReference type="InterPro" id="IPR020904">
    <property type="entry name" value="Sc_DH/Rdtase_CS"/>
</dbReference>
<dbReference type="FunFam" id="3.40.50.720:FF:000084">
    <property type="entry name" value="Short-chain dehydrogenase reductase"/>
    <property type="match status" value="1"/>
</dbReference>
<dbReference type="AlphaFoldDB" id="G9AHJ4"/>
<sequence length="276" mass="28878">MLKGTGAEIEAMLGRRALEGRSAIVTGSTSGIGLGIAQALASAGAAVMLNGFGDPAEIERQRAVLAEENDVDVAFDSADMASPEAIRMMVERASARFGQVDIVVNNAGIQHVAPIAEFPAVKWDAILSINLSAAFHLAQATYEPMRKRGYGRFINVASAHGLVASPYKSAYVAAKHGLVGLTKVLALEGAEFGVTANAICPGYVWTPLVEQQIDGQAKSHGIARDAVIRDVFLKNQPTKRFATVEEMGALSVFLCTSAAASITGTAIPVDGGWTAH</sequence>
<evidence type="ECO:0000256" key="1">
    <source>
        <dbReference type="ARBA" id="ARBA00006484"/>
    </source>
</evidence>
<dbReference type="PRINTS" id="PR00080">
    <property type="entry name" value="SDRFAMILY"/>
</dbReference>
<reference evidence="3 4" key="1">
    <citation type="journal article" date="2012" name="J. Bacteriol.">
        <title>Genome sequence of the soybean symbiont Sinorhizobium fredii HH103.</title>
        <authorList>
            <person name="Weidner S."/>
            <person name="Becker A."/>
            <person name="Bonilla I."/>
            <person name="Jaenicke S."/>
            <person name="Lloret J."/>
            <person name="Margaret I."/>
            <person name="Puhler A."/>
            <person name="Ruiz-Sainz J.E."/>
            <person name="Schneiker-Bekel S."/>
            <person name="Szczepanowski R."/>
            <person name="Vinardell J.M."/>
            <person name="Zehner S."/>
            <person name="Gottfert M."/>
        </authorList>
    </citation>
    <scope>NUCLEOTIDE SEQUENCE [LARGE SCALE GENOMIC DNA]</scope>
    <source>
        <strain evidence="3 4">HH103</strain>
        <plasmid evidence="4">pSfHH103e</plasmid>
    </source>
</reference>
<dbReference type="PANTHER" id="PTHR42879">
    <property type="entry name" value="3-OXOACYL-(ACYL-CARRIER-PROTEIN) REDUCTASE"/>
    <property type="match status" value="1"/>
</dbReference>
<dbReference type="InterPro" id="IPR036291">
    <property type="entry name" value="NAD(P)-bd_dom_sf"/>
</dbReference>
<dbReference type="PRINTS" id="PR00081">
    <property type="entry name" value="GDHRDH"/>
</dbReference>
<dbReference type="Gene3D" id="3.40.50.720">
    <property type="entry name" value="NAD(P)-binding Rossmann-like Domain"/>
    <property type="match status" value="1"/>
</dbReference>
<dbReference type="KEGG" id="sfh:SFHH103_06066"/>
<dbReference type="EMBL" id="HE616899">
    <property type="protein sequence ID" value="CCF00526.1"/>
    <property type="molecule type" value="Genomic_DNA"/>
</dbReference>
<geneLocation type="plasmid" evidence="3 4">
    <name>pSfHH103e</name>
</geneLocation>
<dbReference type="RefSeq" id="WP_014332177.1">
    <property type="nucleotide sequence ID" value="NC_016815.1"/>
</dbReference>
<name>G9AHJ4_SINF1</name>
<accession>G9AHJ4</accession>
<evidence type="ECO:0000313" key="3">
    <source>
        <dbReference type="EMBL" id="CCF00526.1"/>
    </source>
</evidence>
<dbReference type="GO" id="GO:0032787">
    <property type="term" value="P:monocarboxylic acid metabolic process"/>
    <property type="evidence" value="ECO:0007669"/>
    <property type="project" value="UniProtKB-ARBA"/>
</dbReference>
<comment type="similarity">
    <text evidence="1">Belongs to the short-chain dehydrogenases/reductases (SDR) family.</text>
</comment>
<dbReference type="InterPro" id="IPR002347">
    <property type="entry name" value="SDR_fam"/>
</dbReference>
<protein>
    <submittedName>
        <fullName evidence="3">D-beta-hydroxybutyrate dehydrogenase</fullName>
        <ecNumber evidence="3">1.1.1.30</ecNumber>
    </submittedName>
</protein>
<dbReference type="HOGENOM" id="CLU_010194_1_0_5"/>
<dbReference type="EC" id="1.1.1.30" evidence="3"/>
<keyword evidence="2 3" id="KW-0560">Oxidoreductase</keyword>
<dbReference type="PROSITE" id="PS00061">
    <property type="entry name" value="ADH_SHORT"/>
    <property type="match status" value="1"/>
</dbReference>
<dbReference type="GO" id="GO:0003858">
    <property type="term" value="F:3-hydroxybutyrate dehydrogenase activity"/>
    <property type="evidence" value="ECO:0007669"/>
    <property type="project" value="UniProtKB-EC"/>
</dbReference>
<dbReference type="InterPro" id="IPR011294">
    <property type="entry name" value="3-OHbutyrate_DH"/>
</dbReference>
<dbReference type="NCBIfam" id="TIGR01963">
    <property type="entry name" value="PHB_DH"/>
    <property type="match status" value="1"/>
</dbReference>
<dbReference type="NCBIfam" id="NF009093">
    <property type="entry name" value="PRK12429.1"/>
    <property type="match status" value="1"/>
</dbReference>
<dbReference type="PATRIC" id="fig|380.5.peg.5628"/>
<dbReference type="Proteomes" id="UP000007735">
    <property type="component" value="Plasmid pSfHH103e"/>
</dbReference>
<proteinExistence type="inferred from homology"/>